<dbReference type="InterPro" id="IPR029064">
    <property type="entry name" value="Ribosomal_eL30-like_sf"/>
</dbReference>
<comment type="caution">
    <text evidence="1">The sequence shown here is derived from an EMBL/GenBank/DDBJ whole genome shotgun (WGS) entry which is preliminary data.</text>
</comment>
<sequence>MNLTTIKDLAAIKPDKNIAVSMYLNIDAKERRHSDIKTILNHLIRDEIKNMNISDHRQKHFRADLEQIRYFFESEQFQQGKNRGVAIFSKSTSDIFDVVYFPQPVQDRILFSQNFLVRPLLGYLDLFTKYLALFVDQTRGKFFEVDYGEITDFYNFKEQEPRKVKAGGYYGYAERHIERHIDDHLHQHYKKVSEKAFDMIRKYDFQWLILVGLAENLYEFKKTMHPYLKDKLAGELRVNIAQENTDIIMDRLLKEIDKIRSRQHQNIESEIKENFPAKGKFGIEDVEYELDRKSVQKLLLSPNVRPVMPVCGRCDYMLHDQLICPNCKIDLSEYDQQTNEMVIKALAQNSEIHFYKDDFLDQHMGVGAILRYQ</sequence>
<dbReference type="Gene3D" id="3.30.420.60">
    <property type="entry name" value="eRF1 domain 2"/>
    <property type="match status" value="1"/>
</dbReference>
<reference evidence="1" key="1">
    <citation type="journal article" date="2015" name="Nature">
        <title>Complex archaea that bridge the gap between prokaryotes and eukaryotes.</title>
        <authorList>
            <person name="Spang A."/>
            <person name="Saw J.H."/>
            <person name="Jorgensen S.L."/>
            <person name="Zaremba-Niedzwiedzka K."/>
            <person name="Martijn J."/>
            <person name="Lind A.E."/>
            <person name="van Eijk R."/>
            <person name="Schleper C."/>
            <person name="Guy L."/>
            <person name="Ettema T.J."/>
        </authorList>
    </citation>
    <scope>NUCLEOTIDE SEQUENCE</scope>
</reference>
<evidence type="ECO:0000313" key="1">
    <source>
        <dbReference type="EMBL" id="KKN21286.1"/>
    </source>
</evidence>
<dbReference type="SUPFAM" id="SSF53137">
    <property type="entry name" value="Translational machinery components"/>
    <property type="match status" value="1"/>
</dbReference>
<dbReference type="InterPro" id="IPR042226">
    <property type="entry name" value="eFR1_2_sf"/>
</dbReference>
<protein>
    <recommendedName>
        <fullName evidence="2">eRF1 domain-containing protein</fullName>
    </recommendedName>
</protein>
<accession>A0A0F9R7T4</accession>
<proteinExistence type="predicted"/>
<dbReference type="AlphaFoldDB" id="A0A0F9R7T4"/>
<dbReference type="InterPro" id="IPR041202">
    <property type="entry name" value="BaeRF_family10"/>
</dbReference>
<evidence type="ECO:0008006" key="2">
    <source>
        <dbReference type="Google" id="ProtNLM"/>
    </source>
</evidence>
<dbReference type="Gene3D" id="3.30.1330.30">
    <property type="match status" value="1"/>
</dbReference>
<dbReference type="EMBL" id="LAZR01003160">
    <property type="protein sequence ID" value="KKN21286.1"/>
    <property type="molecule type" value="Genomic_DNA"/>
</dbReference>
<dbReference type="Pfam" id="PF18854">
    <property type="entry name" value="baeRF_family10"/>
    <property type="match status" value="1"/>
</dbReference>
<gene>
    <name evidence="1" type="ORF">LCGC14_0926900</name>
</gene>
<name>A0A0F9R7T4_9ZZZZ</name>
<organism evidence="1">
    <name type="scientific">marine sediment metagenome</name>
    <dbReference type="NCBI Taxonomy" id="412755"/>
    <lineage>
        <taxon>unclassified sequences</taxon>
        <taxon>metagenomes</taxon>
        <taxon>ecological metagenomes</taxon>
    </lineage>
</organism>